<proteinExistence type="predicted"/>
<dbReference type="OrthoDB" id="273382at2759"/>
<feature type="region of interest" description="Disordered" evidence="1">
    <location>
        <begin position="433"/>
        <end position="452"/>
    </location>
</feature>
<comment type="caution">
    <text evidence="2">The sequence shown here is derived from an EMBL/GenBank/DDBJ whole genome shotgun (WGS) entry which is preliminary data.</text>
</comment>
<feature type="compositionally biased region" description="Polar residues" evidence="1">
    <location>
        <begin position="328"/>
        <end position="339"/>
    </location>
</feature>
<dbReference type="VEuPathDB" id="TriTrypDB:LpyrH10_06_1980"/>
<reference evidence="2 3" key="1">
    <citation type="submission" date="2015-07" db="EMBL/GenBank/DDBJ databases">
        <title>High-quality genome of monoxenous trypanosomatid Leptomonas pyrrhocoris.</title>
        <authorList>
            <person name="Flegontov P."/>
            <person name="Butenko A."/>
            <person name="Firsov S."/>
            <person name="Vlcek C."/>
            <person name="Logacheva M.D."/>
            <person name="Field M."/>
            <person name="Filatov D."/>
            <person name="Flegontova O."/>
            <person name="Gerasimov E."/>
            <person name="Jackson A.P."/>
            <person name="Kelly S."/>
            <person name="Opperdoes F."/>
            <person name="O'Reilly A."/>
            <person name="Votypka J."/>
            <person name="Yurchenko V."/>
            <person name="Lukes J."/>
        </authorList>
    </citation>
    <scope>NUCLEOTIDE SEQUENCE [LARGE SCALE GENOMIC DNA]</scope>
    <source>
        <strain evidence="2">H10</strain>
    </source>
</reference>
<feature type="region of interest" description="Disordered" evidence="1">
    <location>
        <begin position="42"/>
        <end position="62"/>
    </location>
</feature>
<feature type="region of interest" description="Disordered" evidence="1">
    <location>
        <begin position="287"/>
        <end position="420"/>
    </location>
</feature>
<feature type="compositionally biased region" description="Low complexity" evidence="1">
    <location>
        <begin position="344"/>
        <end position="362"/>
    </location>
</feature>
<gene>
    <name evidence="2" type="ORF">ABB37_03828</name>
</gene>
<dbReference type="PANTHER" id="PTHR38150:SF1">
    <property type="entry name" value="PFU DOMAIN-CONTAINING PROTEIN"/>
    <property type="match status" value="1"/>
</dbReference>
<dbReference type="OMA" id="LMRECTF"/>
<dbReference type="RefSeq" id="XP_015659910.1">
    <property type="nucleotide sequence ID" value="XM_015801290.1"/>
</dbReference>
<dbReference type="Proteomes" id="UP000037923">
    <property type="component" value="Unassembled WGS sequence"/>
</dbReference>
<evidence type="ECO:0000313" key="2">
    <source>
        <dbReference type="EMBL" id="KPA81471.1"/>
    </source>
</evidence>
<feature type="region of interest" description="Disordered" evidence="1">
    <location>
        <begin position="211"/>
        <end position="261"/>
    </location>
</feature>
<feature type="compositionally biased region" description="Low complexity" evidence="1">
    <location>
        <begin position="287"/>
        <end position="312"/>
    </location>
</feature>
<name>A0A0N0VFL1_LEPPY</name>
<dbReference type="AlphaFoldDB" id="A0A0N0VFL1"/>
<feature type="compositionally biased region" description="Basic and acidic residues" evidence="1">
    <location>
        <begin position="18"/>
        <end position="30"/>
    </location>
</feature>
<protein>
    <submittedName>
        <fullName evidence="2">Uncharacterized protein</fullName>
    </submittedName>
</protein>
<feature type="compositionally biased region" description="Low complexity" evidence="1">
    <location>
        <begin position="233"/>
        <end position="261"/>
    </location>
</feature>
<evidence type="ECO:0000256" key="1">
    <source>
        <dbReference type="SAM" id="MobiDB-lite"/>
    </source>
</evidence>
<evidence type="ECO:0000313" key="3">
    <source>
        <dbReference type="Proteomes" id="UP000037923"/>
    </source>
</evidence>
<dbReference type="PANTHER" id="PTHR38150">
    <property type="entry name" value="EF-HAND DOMAIN-CONTAINING PROTEIN"/>
    <property type="match status" value="1"/>
</dbReference>
<dbReference type="EMBL" id="LGTL01000006">
    <property type="protein sequence ID" value="KPA81471.1"/>
    <property type="molecule type" value="Genomic_DNA"/>
</dbReference>
<accession>A0A0N0VFL1</accession>
<feature type="region of interest" description="Disordered" evidence="1">
    <location>
        <begin position="555"/>
        <end position="582"/>
    </location>
</feature>
<dbReference type="GeneID" id="26904119"/>
<keyword evidence="3" id="KW-1185">Reference proteome</keyword>
<organism evidence="2 3">
    <name type="scientific">Leptomonas pyrrhocoris</name>
    <name type="common">Firebug parasite</name>
    <dbReference type="NCBI Taxonomy" id="157538"/>
    <lineage>
        <taxon>Eukaryota</taxon>
        <taxon>Discoba</taxon>
        <taxon>Euglenozoa</taxon>
        <taxon>Kinetoplastea</taxon>
        <taxon>Metakinetoplastina</taxon>
        <taxon>Trypanosomatida</taxon>
        <taxon>Trypanosomatidae</taxon>
        <taxon>Leishmaniinae</taxon>
        <taxon>Leptomonas</taxon>
    </lineage>
</organism>
<feature type="compositionally biased region" description="Low complexity" evidence="1">
    <location>
        <begin position="215"/>
        <end position="225"/>
    </location>
</feature>
<feature type="compositionally biased region" description="Low complexity" evidence="1">
    <location>
        <begin position="376"/>
        <end position="391"/>
    </location>
</feature>
<feature type="region of interest" description="Disordered" evidence="1">
    <location>
        <begin position="1"/>
        <end position="30"/>
    </location>
</feature>
<sequence>MDEEYSFQPQINTRSRRLARDAPTLRERQEQEELLRHSARCECPAQSRPARSPVSASKTVARAPTAKPSIVAKNDDNAVSDDDTVVQSVWALWRAAAAGEGRAAELQYVRAETVADGAALPRPPVVYVATVLSMLTSLGLRAPQHAALVDKFLMALDIQGAGEETAVVDAERFVYVFTTVWKAAITNPTRVGPALARSCVSRGVSPVVQPAQRFSCSPSSPSISPQVARRGPSTSDAAASSNVNSSGAATPRSTSSLSSSAVSQCHARGSSVVGKTVVLHTSFEPHASLTESASRESSSLDESADNSSSGSGTHVGVDEVSSEDGSFLHTNMSRTSSLSPPTPQAEAKPASSPSPFSAEDAPGLSPSPEPRNPHETPAARTTSRPTAHRSPFSTTPAPLRSASSAASMMKRVPHAGSATRVLASDSHLLTSTVSRESKKAAKRVPGGPMRECTFAPKINDVSQELRHASVTAAENRRKVEHVDATPSFQPNTQQYHKERAKLAWWAEKPFKRSVYTSNEDLHRSAQHEPAAGVGGATPVPMAPGFDTAVRRMIAARQRQQQHGPSTSDMYTPAPSKRESAVRRTEAQPLLYVDVDLPRGETGRIALFRGADVAEVAKDFSATHNLDDRLCRRLENVLREQLLAFT</sequence>